<evidence type="ECO:0000313" key="1">
    <source>
        <dbReference type="EMBL" id="KUL24383.1"/>
    </source>
</evidence>
<dbReference type="SUPFAM" id="SSF46785">
    <property type="entry name" value="Winged helix' DNA-binding domain"/>
    <property type="match status" value="1"/>
</dbReference>
<dbReference type="EMBL" id="LLZH01000321">
    <property type="protein sequence ID" value="KUL24383.1"/>
    <property type="molecule type" value="Genomic_DNA"/>
</dbReference>
<comment type="caution">
    <text evidence="1">The sequence shown here is derived from an EMBL/GenBank/DDBJ whole genome shotgun (WGS) entry which is preliminary data.</text>
</comment>
<accession>A0A101JCS0</accession>
<name>A0A101JCS0_9ACTN</name>
<organism evidence="1 2">
    <name type="scientific">Actinoplanes awajinensis subsp. mycoplanecinus</name>
    <dbReference type="NCBI Taxonomy" id="135947"/>
    <lineage>
        <taxon>Bacteria</taxon>
        <taxon>Bacillati</taxon>
        <taxon>Actinomycetota</taxon>
        <taxon>Actinomycetes</taxon>
        <taxon>Micromonosporales</taxon>
        <taxon>Micromonosporaceae</taxon>
        <taxon>Actinoplanes</taxon>
    </lineage>
</organism>
<dbReference type="InterPro" id="IPR036388">
    <property type="entry name" value="WH-like_DNA-bd_sf"/>
</dbReference>
<dbReference type="Proteomes" id="UP000053244">
    <property type="component" value="Unassembled WGS sequence"/>
</dbReference>
<gene>
    <name evidence="1" type="ORF">ADL15_43555</name>
</gene>
<dbReference type="OrthoDB" id="3294813at2"/>
<proteinExistence type="predicted"/>
<dbReference type="InterPro" id="IPR036390">
    <property type="entry name" value="WH_DNA-bd_sf"/>
</dbReference>
<dbReference type="RefSeq" id="WP_067705211.1">
    <property type="nucleotide sequence ID" value="NZ_LLZH01000321.1"/>
</dbReference>
<protein>
    <recommendedName>
        <fullName evidence="3">PadR family transcriptional regulator</fullName>
    </recommendedName>
</protein>
<dbReference type="AlphaFoldDB" id="A0A101JCS0"/>
<keyword evidence="2" id="KW-1185">Reference proteome</keyword>
<reference evidence="1 2" key="1">
    <citation type="submission" date="2015-10" db="EMBL/GenBank/DDBJ databases">
        <authorList>
            <person name="Gilbert D.G."/>
        </authorList>
    </citation>
    <scope>NUCLEOTIDE SEQUENCE [LARGE SCALE GENOMIC DNA]</scope>
    <source>
        <strain evidence="1 2">NRRL B-16712</strain>
    </source>
</reference>
<dbReference type="Gene3D" id="1.10.10.10">
    <property type="entry name" value="Winged helix-like DNA-binding domain superfamily/Winged helix DNA-binding domain"/>
    <property type="match status" value="1"/>
</dbReference>
<evidence type="ECO:0008006" key="3">
    <source>
        <dbReference type="Google" id="ProtNLM"/>
    </source>
</evidence>
<sequence>MTATLGDILLVFLADWPATAYELQQRHATTFGAERAVDVTRVMAALSRQEKLGYVELRKGAARKSPRTCALTEAGQLRQRAWILDVPDELSGAEILDRVLLAMAATDRPTFEAVVEQCLTALDAQLPRRRHRAVVSAPYALAEYEDVVAASTRKWLRELVGRRRERDAA</sequence>
<evidence type="ECO:0000313" key="2">
    <source>
        <dbReference type="Proteomes" id="UP000053244"/>
    </source>
</evidence>